<evidence type="ECO:0000256" key="1">
    <source>
        <dbReference type="ARBA" id="ARBA00022898"/>
    </source>
</evidence>
<comment type="cofactor">
    <cofactor evidence="3">
        <name>pyridoxal 5'-phosphate</name>
        <dbReference type="ChEBI" id="CHEBI:597326"/>
    </cofactor>
</comment>
<dbReference type="GO" id="GO:0030170">
    <property type="term" value="F:pyridoxal phosphate binding"/>
    <property type="evidence" value="ECO:0007669"/>
    <property type="project" value="UniProtKB-UniRule"/>
</dbReference>
<comment type="function">
    <text evidence="2">Pyridoxal 5'-phosphate (PLP)-binding protein, which is involved in PLP homeostasis.</text>
</comment>
<evidence type="ECO:0000256" key="2">
    <source>
        <dbReference type="HAMAP-Rule" id="MF_02087"/>
    </source>
</evidence>
<evidence type="ECO:0000256" key="4">
    <source>
        <dbReference type="RuleBase" id="RU004514"/>
    </source>
</evidence>
<dbReference type="PANTHER" id="PTHR10146:SF14">
    <property type="entry name" value="PYRIDOXAL PHOSPHATE HOMEOSTASIS PROTEIN"/>
    <property type="match status" value="1"/>
</dbReference>
<dbReference type="RefSeq" id="WP_332867671.1">
    <property type="nucleotide sequence ID" value="NZ_JBAFSM010000080.1"/>
</dbReference>
<dbReference type="InterPro" id="IPR029066">
    <property type="entry name" value="PLP-binding_barrel"/>
</dbReference>
<dbReference type="SUPFAM" id="SSF51419">
    <property type="entry name" value="PLP-binding barrel"/>
    <property type="match status" value="1"/>
</dbReference>
<evidence type="ECO:0000259" key="5">
    <source>
        <dbReference type="Pfam" id="PF01168"/>
    </source>
</evidence>
<dbReference type="PANTHER" id="PTHR10146">
    <property type="entry name" value="PROLINE SYNTHETASE CO-TRANSCRIBED BACTERIAL HOMOLOG PROTEIN"/>
    <property type="match status" value="1"/>
</dbReference>
<accession>A0AAW9QT03</accession>
<dbReference type="EMBL" id="JBAFSM010000080">
    <property type="protein sequence ID" value="MEG3440203.1"/>
    <property type="molecule type" value="Genomic_DNA"/>
</dbReference>
<dbReference type="CDD" id="cd00635">
    <property type="entry name" value="PLPDE_III_YBL036c_like"/>
    <property type="match status" value="1"/>
</dbReference>
<name>A0AAW9QT03_9CHRO</name>
<dbReference type="Pfam" id="PF01168">
    <property type="entry name" value="Ala_racemase_N"/>
    <property type="match status" value="1"/>
</dbReference>
<comment type="caution">
    <text evidence="6">The sequence shown here is derived from an EMBL/GenBank/DDBJ whole genome shotgun (WGS) entry which is preliminary data.</text>
</comment>
<dbReference type="NCBIfam" id="TIGR00044">
    <property type="entry name" value="YggS family pyridoxal phosphate-dependent enzyme"/>
    <property type="match status" value="1"/>
</dbReference>
<dbReference type="PROSITE" id="PS01211">
    <property type="entry name" value="UPF0001"/>
    <property type="match status" value="1"/>
</dbReference>
<gene>
    <name evidence="6" type="ORF">V0288_23945</name>
</gene>
<feature type="modified residue" description="N6-(pyridoxal phosphate)lysine" evidence="2 3">
    <location>
        <position position="25"/>
    </location>
</feature>
<keyword evidence="1 2" id="KW-0663">Pyridoxal phosphate</keyword>
<dbReference type="PIRSF" id="PIRSF004848">
    <property type="entry name" value="YBL036c_PLPDEIII"/>
    <property type="match status" value="1"/>
</dbReference>
<dbReference type="Gene3D" id="3.20.20.10">
    <property type="entry name" value="Alanine racemase"/>
    <property type="match status" value="1"/>
</dbReference>
<evidence type="ECO:0000313" key="6">
    <source>
        <dbReference type="EMBL" id="MEG3440203.1"/>
    </source>
</evidence>
<feature type="domain" description="Alanine racemase N-terminal" evidence="5">
    <location>
        <begin position="3"/>
        <end position="218"/>
    </location>
</feature>
<organism evidence="6 7">
    <name type="scientific">Pannus brasiliensis CCIBt3594</name>
    <dbReference type="NCBI Taxonomy" id="1427578"/>
    <lineage>
        <taxon>Bacteria</taxon>
        <taxon>Bacillati</taxon>
        <taxon>Cyanobacteriota</taxon>
        <taxon>Cyanophyceae</taxon>
        <taxon>Oscillatoriophycideae</taxon>
        <taxon>Chroococcales</taxon>
        <taxon>Microcystaceae</taxon>
        <taxon>Pannus</taxon>
    </lineage>
</organism>
<evidence type="ECO:0000313" key="7">
    <source>
        <dbReference type="Proteomes" id="UP001328733"/>
    </source>
</evidence>
<evidence type="ECO:0000256" key="3">
    <source>
        <dbReference type="PIRSR" id="PIRSR004848-1"/>
    </source>
</evidence>
<dbReference type="Proteomes" id="UP001328733">
    <property type="component" value="Unassembled WGS sequence"/>
</dbReference>
<sequence>MTIAHRIDSIRRSLPPTVRPIAVTKQVPVERIREAIDAGITDLAESKLQEALPKQERFRDIPGLEWHFIGHLQANKARKVLETFDWIHSIDSRKLAERIDRLAGEMGLTPKVFLQVKVLPDPDKFGWEGDEILNDLDFLATREHLKIQGLMTILPLRLSDPEKLSAFERTRDLARTMADRSGLVLPHLSMGMSDDYKLAILAGATFIRLGTAIFGDRPG</sequence>
<comment type="similarity">
    <text evidence="2 4">Belongs to the pyridoxal phosphate-binding protein YggS/PROSC family.</text>
</comment>
<dbReference type="AlphaFoldDB" id="A0AAW9QT03"/>
<protein>
    <recommendedName>
        <fullName evidence="2">Pyridoxal phosphate homeostasis protein</fullName>
        <shortName evidence="2">PLP homeostasis protein</shortName>
    </recommendedName>
</protein>
<dbReference type="InterPro" id="IPR001608">
    <property type="entry name" value="Ala_racemase_N"/>
</dbReference>
<dbReference type="HAMAP" id="MF_02087">
    <property type="entry name" value="PLP_homeostasis"/>
    <property type="match status" value="1"/>
</dbReference>
<dbReference type="InterPro" id="IPR011078">
    <property type="entry name" value="PyrdxlP_homeostasis"/>
</dbReference>
<proteinExistence type="inferred from homology"/>
<keyword evidence="7" id="KW-1185">Reference proteome</keyword>
<reference evidence="6 7" key="1">
    <citation type="submission" date="2024-01" db="EMBL/GenBank/DDBJ databases">
        <title>Genomic insights into the taxonomy and metabolism of the cyanobacterium Pannus brasiliensis CCIBt3594.</title>
        <authorList>
            <person name="Machado M."/>
            <person name="Botero N.B."/>
            <person name="Andreote A.P.D."/>
            <person name="Feitosa A.M.T."/>
            <person name="Popin R."/>
            <person name="Sivonen K."/>
            <person name="Fiore M.F."/>
        </authorList>
    </citation>
    <scope>NUCLEOTIDE SEQUENCE [LARGE SCALE GENOMIC DNA]</scope>
    <source>
        <strain evidence="6 7">CCIBt3594</strain>
    </source>
</reference>